<name>A0AAD5U068_9FUNG</name>
<evidence type="ECO:0000313" key="2">
    <source>
        <dbReference type="Proteomes" id="UP001211065"/>
    </source>
</evidence>
<comment type="caution">
    <text evidence="1">The sequence shown here is derived from an EMBL/GenBank/DDBJ whole genome shotgun (WGS) entry which is preliminary data.</text>
</comment>
<proteinExistence type="predicted"/>
<dbReference type="AlphaFoldDB" id="A0AAD5U068"/>
<dbReference type="Gene3D" id="1.20.1270.60">
    <property type="entry name" value="Arfaptin homology (AH) domain/BAR domain"/>
    <property type="match status" value="1"/>
</dbReference>
<keyword evidence="2" id="KW-1185">Reference proteome</keyword>
<protein>
    <submittedName>
        <fullName evidence="1">Uncharacterized protein</fullName>
    </submittedName>
</protein>
<dbReference type="EMBL" id="JADGJW010000920">
    <property type="protein sequence ID" value="KAJ3209848.1"/>
    <property type="molecule type" value="Genomic_DNA"/>
</dbReference>
<accession>A0AAD5U068</accession>
<reference evidence="1" key="1">
    <citation type="submission" date="2020-05" db="EMBL/GenBank/DDBJ databases">
        <title>Phylogenomic resolution of chytrid fungi.</title>
        <authorList>
            <person name="Stajich J.E."/>
            <person name="Amses K."/>
            <person name="Simmons R."/>
            <person name="Seto K."/>
            <person name="Myers J."/>
            <person name="Bonds A."/>
            <person name="Quandt C.A."/>
            <person name="Barry K."/>
            <person name="Liu P."/>
            <person name="Grigoriev I."/>
            <person name="Longcore J.E."/>
            <person name="James T.Y."/>
        </authorList>
    </citation>
    <scope>NUCLEOTIDE SEQUENCE</scope>
    <source>
        <strain evidence="1">JEL0476</strain>
    </source>
</reference>
<sequence>MNLNRKLNKKDISSPLTETFQQLNKGDSANYLPEIETNEPFFDASASQVGGPQDPRVIKALKPPQLLTARQLQSFVQAVGAFQRQIQAMGAAAEMFVRSCESLKECVPASNIRDQKCIEDLDFLIDSTHLISNSHQIWSSNLKTEFEKPLLNHLADIQKQAERIEIENKVKVDDLTLKLHKEEENSYKLGRKNKRGVESLQNSLQVRMDLAKEIKRLSMESQTVQDSLCASSLEFVLKRCSIGVTKELEAYEVIMEGLKKLGGYDTAVKRKETVSTLLDNFRF</sequence>
<organism evidence="1 2">
    <name type="scientific">Clydaea vesicula</name>
    <dbReference type="NCBI Taxonomy" id="447962"/>
    <lineage>
        <taxon>Eukaryota</taxon>
        <taxon>Fungi</taxon>
        <taxon>Fungi incertae sedis</taxon>
        <taxon>Chytridiomycota</taxon>
        <taxon>Chytridiomycota incertae sedis</taxon>
        <taxon>Chytridiomycetes</taxon>
        <taxon>Lobulomycetales</taxon>
        <taxon>Lobulomycetaceae</taxon>
        <taxon>Clydaea</taxon>
    </lineage>
</organism>
<dbReference type="Proteomes" id="UP001211065">
    <property type="component" value="Unassembled WGS sequence"/>
</dbReference>
<evidence type="ECO:0000313" key="1">
    <source>
        <dbReference type="EMBL" id="KAJ3209848.1"/>
    </source>
</evidence>
<gene>
    <name evidence="1" type="ORF">HK099_008425</name>
</gene>
<dbReference type="InterPro" id="IPR027267">
    <property type="entry name" value="AH/BAR_dom_sf"/>
</dbReference>